<dbReference type="GO" id="GO:0009288">
    <property type="term" value="C:bacterial-type flagellum"/>
    <property type="evidence" value="ECO:0007669"/>
    <property type="project" value="UniProtKB-SubCell"/>
</dbReference>
<evidence type="ECO:0000259" key="9">
    <source>
        <dbReference type="Pfam" id="PF21504"/>
    </source>
</evidence>
<dbReference type="Pfam" id="PF08884">
    <property type="entry name" value="Flagellin_D3"/>
    <property type="match status" value="1"/>
</dbReference>
<gene>
    <name evidence="10" type="primary">fliC</name>
    <name evidence="10" type="ordered locus">SBG_1788</name>
</gene>
<proteinExistence type="inferred from homology"/>
<dbReference type="PANTHER" id="PTHR42792:SF2">
    <property type="entry name" value="FLAGELLIN"/>
    <property type="match status" value="1"/>
</dbReference>
<feature type="domain" description="Flagellin D3" evidence="8">
    <location>
        <begin position="191"/>
        <end position="278"/>
    </location>
</feature>
<dbReference type="Proteomes" id="UP000000289">
    <property type="component" value="Chromosome"/>
</dbReference>
<dbReference type="Pfam" id="PF00669">
    <property type="entry name" value="Flagellin_N"/>
    <property type="match status" value="1"/>
</dbReference>
<sequence length="496" mass="52627">MAQVINTNSLSLLTQNNLNKSQSALGTAIERLSSGLRINSAKDDAAGQAIANRFTANIKGLSQASRNANDGISIAQTTEGALNEINNNLQRVRELAVQSANSTNSQSDLDSIQAEITQRLNEIDRVSGQTQFNGVKVLAQDNTLTIQVGANDGETIDIDLKQINSQTLGLDTLNVQKAYDVDSKAVTATLDLDVTDLDTNALKTATGISAGNPAVKDDKVYYDSANNNYYVEVEGFTDNTKDGFYKVQVGDDGKVSMATTTNKETATPPGIVEVSKTHDEKALKASAEVKAALIAGNIDTADADAAEMVKMSYTDKNGKTIDGGYAVKVGDNYYAATQKKDGSFSVNTTSYTDKDGNTKSALNQLGGVDGKTEVVTIDGKTYNASKAEGHNFKAQPELAEAATATTENPLQKIDAALAQVDALRSDLGAVQNRFNSAITNLGNTVNNLSEARSRIEDSDYATEVSNMSRAQILQQAGTSVLAQANQVPQNVLSLLR</sequence>
<dbReference type="Gene3D" id="2.30.220.10">
    <property type="entry name" value="f41 fragment of flagellin, C-terminal domain"/>
    <property type="match status" value="1"/>
</dbReference>
<dbReference type="InterPro" id="IPR042187">
    <property type="entry name" value="Flagellin_C_sub2"/>
</dbReference>
<dbReference type="Gene3D" id="1.20.1330.10">
    <property type="entry name" value="f41 fragment of flagellin, N-terminal domain"/>
    <property type="match status" value="1"/>
</dbReference>
<dbReference type="InterPro" id="IPR049365">
    <property type="entry name" value="FLIC_barrel"/>
</dbReference>
<evidence type="ECO:0000256" key="3">
    <source>
        <dbReference type="ARBA" id="ARBA00022525"/>
    </source>
</evidence>
<comment type="function">
    <text evidence="1 5">Flagellin is the subunit protein which polymerizes to form the filaments of bacterial flagella.</text>
</comment>
<dbReference type="Gene3D" id="2.170.280.10">
    <property type="entry name" value="f41 fragment of flagellin, middle domain"/>
    <property type="match status" value="1"/>
</dbReference>
<dbReference type="GO" id="GO:0005198">
    <property type="term" value="F:structural molecule activity"/>
    <property type="evidence" value="ECO:0007669"/>
    <property type="project" value="UniProtKB-UniRule"/>
</dbReference>
<organism evidence="10 11">
    <name type="scientific">Salmonella bongori (strain ATCC 43975 / DSM 13772 / NCTC 12419)</name>
    <dbReference type="NCBI Taxonomy" id="218493"/>
    <lineage>
        <taxon>Bacteria</taxon>
        <taxon>Pseudomonadati</taxon>
        <taxon>Pseudomonadota</taxon>
        <taxon>Gammaproteobacteria</taxon>
        <taxon>Enterobacterales</taxon>
        <taxon>Enterobacteriaceae</taxon>
        <taxon>Salmonella</taxon>
    </lineage>
</organism>
<feature type="domain" description="Flagellin N-terminal" evidence="6">
    <location>
        <begin position="5"/>
        <end position="143"/>
    </location>
</feature>
<dbReference type="KEGG" id="sbg:SBG_1788"/>
<dbReference type="AlphaFoldDB" id="A0A0K0HBX7"/>
<dbReference type="InterPro" id="IPR001029">
    <property type="entry name" value="Flagellin_N"/>
</dbReference>
<dbReference type="InterPro" id="IPR046358">
    <property type="entry name" value="Flagellin_C"/>
</dbReference>
<keyword evidence="10" id="KW-0966">Cell projection</keyword>
<dbReference type="SUPFAM" id="SSF64518">
    <property type="entry name" value="Phase 1 flagellin"/>
    <property type="match status" value="1"/>
</dbReference>
<dbReference type="PRINTS" id="PR00207">
    <property type="entry name" value="FLAGELLIN"/>
</dbReference>
<reference evidence="10 11" key="1">
    <citation type="journal article" date="2011" name="PLoS Pathog.">
        <title>Salmonella bongori provides insights into the evolution of the Salmonellae.</title>
        <authorList>
            <person name="Fookes M."/>
            <person name="Schroeder G.N."/>
            <person name="Langridge G.C."/>
            <person name="Blondel C.J."/>
            <person name="Mammina C."/>
            <person name="Connor T.R."/>
            <person name="Seth-Smith H."/>
            <person name="Vernikos G.S."/>
            <person name="Robinson K.S."/>
            <person name="Sanders M."/>
            <person name="Petty N.K."/>
            <person name="Kingsley R.A."/>
            <person name="Baumler A.J."/>
            <person name="Nuccio S.P."/>
            <person name="Contreras I."/>
            <person name="Santiviago C.A."/>
            <person name="Maskell D."/>
            <person name="Barrow P."/>
            <person name="Humphrey T."/>
            <person name="Nastasi A."/>
            <person name="Roberts M."/>
            <person name="Frankel G."/>
            <person name="Parkhill J."/>
            <person name="Dougan G."/>
            <person name="Thomson N.R."/>
        </authorList>
    </citation>
    <scope>NUCLEOTIDE SEQUENCE [LARGE SCALE GENOMIC DNA]</scope>
    <source>
        <strain evidence="11">ATCC 43975 / DSM 13772 / NCTC 12419</strain>
    </source>
</reference>
<evidence type="ECO:0000313" key="10">
    <source>
        <dbReference type="EMBL" id="CCC30864.1"/>
    </source>
</evidence>
<accession>A0A0K0HBX7</accession>
<protein>
    <recommendedName>
        <fullName evidence="5">Flagellin</fullName>
    </recommendedName>
</protein>
<keyword evidence="10" id="KW-0969">Cilium</keyword>
<evidence type="ECO:0000256" key="1">
    <source>
        <dbReference type="ARBA" id="ARBA00002270"/>
    </source>
</evidence>
<feature type="domain" description="Flagellin barrel" evidence="9">
    <location>
        <begin position="348"/>
        <end position="391"/>
    </location>
</feature>
<evidence type="ECO:0000259" key="6">
    <source>
        <dbReference type="Pfam" id="PF00669"/>
    </source>
</evidence>
<dbReference type="RefSeq" id="WP_000079781.1">
    <property type="nucleotide sequence ID" value="NC_015761.1"/>
</dbReference>
<evidence type="ECO:0000259" key="8">
    <source>
        <dbReference type="Pfam" id="PF08884"/>
    </source>
</evidence>
<evidence type="ECO:0000256" key="5">
    <source>
        <dbReference type="RuleBase" id="RU362073"/>
    </source>
</evidence>
<feature type="domain" description="Flagellin C-terminal" evidence="7">
    <location>
        <begin position="410"/>
        <end position="495"/>
    </location>
</feature>
<evidence type="ECO:0000259" key="7">
    <source>
        <dbReference type="Pfam" id="PF00700"/>
    </source>
</evidence>
<name>A0A0K0HBX7_SALBC</name>
<evidence type="ECO:0000256" key="2">
    <source>
        <dbReference type="ARBA" id="ARBA00005709"/>
    </source>
</evidence>
<dbReference type="GeneID" id="44980801"/>
<evidence type="ECO:0000313" key="11">
    <source>
        <dbReference type="Proteomes" id="UP000000289"/>
    </source>
</evidence>
<keyword evidence="3 5" id="KW-0964">Secreted</keyword>
<dbReference type="Pfam" id="PF21504">
    <property type="entry name" value="FLIC_barrel"/>
    <property type="match status" value="1"/>
</dbReference>
<dbReference type="PANTHER" id="PTHR42792">
    <property type="entry name" value="FLAGELLIN"/>
    <property type="match status" value="1"/>
</dbReference>
<dbReference type="InterPro" id="IPR014981">
    <property type="entry name" value="Flagellin_D3"/>
</dbReference>
<dbReference type="Gene3D" id="6.10.10.10">
    <property type="entry name" value="Flagellar export chaperone, C-terminal domain"/>
    <property type="match status" value="1"/>
</dbReference>
<dbReference type="EMBL" id="FR877557">
    <property type="protein sequence ID" value="CCC30864.1"/>
    <property type="molecule type" value="Genomic_DNA"/>
</dbReference>
<comment type="subcellular location">
    <subcellularLocation>
        <location evidence="5">Secreted</location>
    </subcellularLocation>
    <subcellularLocation>
        <location evidence="5">Bacterial flagellum</location>
    </subcellularLocation>
</comment>
<dbReference type="InterPro" id="IPR001492">
    <property type="entry name" value="Flagellin"/>
</dbReference>
<dbReference type="eggNOG" id="COG1344">
    <property type="taxonomic scope" value="Bacteria"/>
</dbReference>
<evidence type="ECO:0000256" key="4">
    <source>
        <dbReference type="ARBA" id="ARBA00023143"/>
    </source>
</evidence>
<dbReference type="GO" id="GO:0005576">
    <property type="term" value="C:extracellular region"/>
    <property type="evidence" value="ECO:0007669"/>
    <property type="project" value="UniProtKB-SubCell"/>
</dbReference>
<keyword evidence="4 5" id="KW-0975">Bacterial flagellum</keyword>
<comment type="similarity">
    <text evidence="2 5">Belongs to the bacterial flagellin family.</text>
</comment>
<dbReference type="Pfam" id="PF00700">
    <property type="entry name" value="Flagellin_C"/>
    <property type="match status" value="1"/>
</dbReference>
<keyword evidence="10" id="KW-0282">Flagellum</keyword>